<feature type="non-terminal residue" evidence="4">
    <location>
        <position position="159"/>
    </location>
</feature>
<dbReference type="EMBL" id="JXBL01000004">
    <property type="protein sequence ID" value="KIE41118.1"/>
    <property type="molecule type" value="Genomic_DNA"/>
</dbReference>
<evidence type="ECO:0000256" key="1">
    <source>
        <dbReference type="SAM" id="MobiDB-lite"/>
    </source>
</evidence>
<dbReference type="InterPro" id="IPR018392">
    <property type="entry name" value="LysM"/>
</dbReference>
<gene>
    <name evidence="4" type="ORF">SE37_16520</name>
</gene>
<evidence type="ECO:0000259" key="3">
    <source>
        <dbReference type="PROSITE" id="PS51782"/>
    </source>
</evidence>
<feature type="chain" id="PRO_5002138903" evidence="2">
    <location>
        <begin position="30"/>
        <end position="159"/>
    </location>
</feature>
<dbReference type="RefSeq" id="WP_039648633.1">
    <property type="nucleotide sequence ID" value="NZ_JXBL01000004.1"/>
</dbReference>
<dbReference type="PROSITE" id="PS51782">
    <property type="entry name" value="LYSM"/>
    <property type="match status" value="1"/>
</dbReference>
<dbReference type="InterPro" id="IPR036779">
    <property type="entry name" value="LysM_dom_sf"/>
</dbReference>
<reference evidence="4 5" key="1">
    <citation type="submission" date="2015-01" db="EMBL/GenBank/DDBJ databases">
        <title>Genome sequence of the anaerobic bacterium Geobacter soli GSS01, a dissimilatory Fe(III) reducer from soil.</title>
        <authorList>
            <person name="Yang G."/>
            <person name="Zhou S."/>
        </authorList>
    </citation>
    <scope>NUCLEOTIDE SEQUENCE [LARGE SCALE GENOMIC DNA]</scope>
    <source>
        <strain evidence="4 5">GSS01</strain>
    </source>
</reference>
<proteinExistence type="predicted"/>
<dbReference type="Proteomes" id="UP000031433">
    <property type="component" value="Unassembled WGS sequence"/>
</dbReference>
<evidence type="ECO:0000313" key="4">
    <source>
        <dbReference type="EMBL" id="KIE41118.1"/>
    </source>
</evidence>
<name>A0A0C1TP58_9BACT</name>
<comment type="caution">
    <text evidence="4">The sequence shown here is derived from an EMBL/GenBank/DDBJ whole genome shotgun (WGS) entry which is preliminary data.</text>
</comment>
<feature type="region of interest" description="Disordered" evidence="1">
    <location>
        <begin position="122"/>
        <end position="159"/>
    </location>
</feature>
<organism evidence="4 5">
    <name type="scientific">Geobacter soli</name>
    <dbReference type="NCBI Taxonomy" id="1510391"/>
    <lineage>
        <taxon>Bacteria</taxon>
        <taxon>Pseudomonadati</taxon>
        <taxon>Thermodesulfobacteriota</taxon>
        <taxon>Desulfuromonadia</taxon>
        <taxon>Geobacterales</taxon>
        <taxon>Geobacteraceae</taxon>
        <taxon>Geobacter</taxon>
    </lineage>
</organism>
<dbReference type="AlphaFoldDB" id="A0A0C1TP58"/>
<keyword evidence="2" id="KW-0732">Signal</keyword>
<feature type="signal peptide" evidence="2">
    <location>
        <begin position="1"/>
        <end position="29"/>
    </location>
</feature>
<evidence type="ECO:0000256" key="2">
    <source>
        <dbReference type="SAM" id="SignalP"/>
    </source>
</evidence>
<dbReference type="Pfam" id="PF01476">
    <property type="entry name" value="LysM"/>
    <property type="match status" value="1"/>
</dbReference>
<accession>A0A0C1TP58</accession>
<dbReference type="Gene3D" id="3.10.350.10">
    <property type="entry name" value="LysM domain"/>
    <property type="match status" value="1"/>
</dbReference>
<keyword evidence="5" id="KW-1185">Reference proteome</keyword>
<evidence type="ECO:0000313" key="5">
    <source>
        <dbReference type="Proteomes" id="UP000031433"/>
    </source>
</evidence>
<sequence>MNTCHFYRVPLLRAFLLLMAIGAPASASATSFELDVKDLQTVAPAKRTPKRKTAAPAASAETKGGVSRYTVKPGDFIFKVLMREYGLSNAAAEALIPEIQRINNLRSITRLSVGQTILIPLAGPRTTGRAQETGERREPAEPAVAAPPPEEPSAQAVAP</sequence>
<protein>
    <submittedName>
        <fullName evidence="4">Peptidoglycan-binding protein LysM</fullName>
    </submittedName>
</protein>
<feature type="domain" description="LysM" evidence="3">
    <location>
        <begin position="67"/>
        <end position="119"/>
    </location>
</feature>
<dbReference type="CDD" id="cd00118">
    <property type="entry name" value="LysM"/>
    <property type="match status" value="1"/>
</dbReference>